<dbReference type="Pfam" id="PF01165">
    <property type="entry name" value="Ribosomal_S21"/>
    <property type="match status" value="1"/>
</dbReference>
<reference evidence="5" key="1">
    <citation type="journal article" date="2020" name="Stud. Mycol.">
        <title>101 Dothideomycetes genomes: a test case for predicting lifestyles and emergence of pathogens.</title>
        <authorList>
            <person name="Haridas S."/>
            <person name="Albert R."/>
            <person name="Binder M."/>
            <person name="Bloem J."/>
            <person name="Labutti K."/>
            <person name="Salamov A."/>
            <person name="Andreopoulos B."/>
            <person name="Baker S."/>
            <person name="Barry K."/>
            <person name="Bills G."/>
            <person name="Bluhm B."/>
            <person name="Cannon C."/>
            <person name="Castanera R."/>
            <person name="Culley D."/>
            <person name="Daum C."/>
            <person name="Ezra D."/>
            <person name="Gonzalez J."/>
            <person name="Henrissat B."/>
            <person name="Kuo A."/>
            <person name="Liang C."/>
            <person name="Lipzen A."/>
            <person name="Lutzoni F."/>
            <person name="Magnuson J."/>
            <person name="Mondo S."/>
            <person name="Nolan M."/>
            <person name="Ohm R."/>
            <person name="Pangilinan J."/>
            <person name="Park H.-J."/>
            <person name="Ramirez L."/>
            <person name="Alfaro M."/>
            <person name="Sun H."/>
            <person name="Tritt A."/>
            <person name="Yoshinaga Y."/>
            <person name="Zwiers L.-H."/>
            <person name="Turgeon B."/>
            <person name="Goodwin S."/>
            <person name="Spatafora J."/>
            <person name="Crous P."/>
            <person name="Grigoriev I."/>
        </authorList>
    </citation>
    <scope>NUCLEOTIDE SEQUENCE</scope>
    <source>
        <strain evidence="5">CBS 125425</strain>
    </source>
</reference>
<evidence type="ECO:0000256" key="3">
    <source>
        <dbReference type="ARBA" id="ARBA00023274"/>
    </source>
</evidence>
<sequence>MASLLLRPTPIARLLTSPAVQLTSASWTRTLVTTTPSRSAQPQPKEDANSNMDISEHIDDIFGAQGRRPRPSLAGRPQQPWQGTSADLFESNRERKFGDGIGPRRSAGFADTRRTPLRVDQMAMPKGAQADDSFLPMPMEPEPEEKVVYPRLNPSFGRTIDLDNAKGRDIVRGLNMLGSMMARNKVKADFHRQRFHERPGLKRKRLKSERWRARFKKGFQDVTARVSELTRKGW</sequence>
<dbReference type="EMBL" id="ML996191">
    <property type="protein sequence ID" value="KAF2731680.1"/>
    <property type="molecule type" value="Genomic_DNA"/>
</dbReference>
<organism evidence="5 6">
    <name type="scientific">Polyplosphaeria fusca</name>
    <dbReference type="NCBI Taxonomy" id="682080"/>
    <lineage>
        <taxon>Eukaryota</taxon>
        <taxon>Fungi</taxon>
        <taxon>Dikarya</taxon>
        <taxon>Ascomycota</taxon>
        <taxon>Pezizomycotina</taxon>
        <taxon>Dothideomycetes</taxon>
        <taxon>Pleosporomycetidae</taxon>
        <taxon>Pleosporales</taxon>
        <taxon>Tetraplosphaeriaceae</taxon>
        <taxon>Polyplosphaeria</taxon>
    </lineage>
</organism>
<dbReference type="InterPro" id="IPR052837">
    <property type="entry name" value="Mitoribosomal_bS21"/>
</dbReference>
<evidence type="ECO:0000256" key="2">
    <source>
        <dbReference type="ARBA" id="ARBA00022980"/>
    </source>
</evidence>
<feature type="region of interest" description="Disordered" evidence="4">
    <location>
        <begin position="33"/>
        <end position="116"/>
    </location>
</feature>
<dbReference type="PANTHER" id="PTHR41237">
    <property type="entry name" value="37S RIBOSOMAL PROTEIN MRP21, MITOCHONDRIAL"/>
    <property type="match status" value="1"/>
</dbReference>
<keyword evidence="2" id="KW-0689">Ribosomal protein</keyword>
<feature type="compositionally biased region" description="Basic and acidic residues" evidence="4">
    <location>
        <begin position="44"/>
        <end position="60"/>
    </location>
</feature>
<dbReference type="AlphaFoldDB" id="A0A9P4QU81"/>
<evidence type="ECO:0008006" key="7">
    <source>
        <dbReference type="Google" id="ProtNLM"/>
    </source>
</evidence>
<dbReference type="GO" id="GO:0070124">
    <property type="term" value="P:mitochondrial translational initiation"/>
    <property type="evidence" value="ECO:0007669"/>
    <property type="project" value="TreeGrafter"/>
</dbReference>
<name>A0A9P4QU81_9PLEO</name>
<protein>
    <recommendedName>
        <fullName evidence="7">Ribosomal protein S21</fullName>
    </recommendedName>
</protein>
<dbReference type="Proteomes" id="UP000799444">
    <property type="component" value="Unassembled WGS sequence"/>
</dbReference>
<evidence type="ECO:0000256" key="1">
    <source>
        <dbReference type="ARBA" id="ARBA00006640"/>
    </source>
</evidence>
<evidence type="ECO:0000256" key="4">
    <source>
        <dbReference type="SAM" id="MobiDB-lite"/>
    </source>
</evidence>
<proteinExistence type="inferred from homology"/>
<gene>
    <name evidence="5" type="ORF">EJ04DRAFT_514442</name>
</gene>
<evidence type="ECO:0000313" key="6">
    <source>
        <dbReference type="Proteomes" id="UP000799444"/>
    </source>
</evidence>
<feature type="compositionally biased region" description="Polar residues" evidence="4">
    <location>
        <begin position="33"/>
        <end position="42"/>
    </location>
</feature>
<dbReference type="InterPro" id="IPR001911">
    <property type="entry name" value="Ribosomal_bS21"/>
</dbReference>
<comment type="caution">
    <text evidence="5">The sequence shown here is derived from an EMBL/GenBank/DDBJ whole genome shotgun (WGS) entry which is preliminary data.</text>
</comment>
<comment type="similarity">
    <text evidence="1">Belongs to the bacterial ribosomal protein bS21 family.</text>
</comment>
<dbReference type="GO" id="GO:0003735">
    <property type="term" value="F:structural constituent of ribosome"/>
    <property type="evidence" value="ECO:0007669"/>
    <property type="project" value="InterPro"/>
</dbReference>
<keyword evidence="3" id="KW-0687">Ribonucleoprotein</keyword>
<evidence type="ECO:0000313" key="5">
    <source>
        <dbReference type="EMBL" id="KAF2731680.1"/>
    </source>
</evidence>
<keyword evidence="6" id="KW-1185">Reference proteome</keyword>
<accession>A0A9P4QU81</accession>
<dbReference type="GO" id="GO:0005763">
    <property type="term" value="C:mitochondrial small ribosomal subunit"/>
    <property type="evidence" value="ECO:0007669"/>
    <property type="project" value="TreeGrafter"/>
</dbReference>
<dbReference type="OrthoDB" id="2501249at2759"/>
<dbReference type="PANTHER" id="PTHR41237:SF1">
    <property type="entry name" value="SMALL RIBOSOMAL SUBUNIT PROTEIN BS21M"/>
    <property type="match status" value="1"/>
</dbReference>